<organism evidence="2">
    <name type="scientific">marine metagenome</name>
    <dbReference type="NCBI Taxonomy" id="408172"/>
    <lineage>
        <taxon>unclassified sequences</taxon>
        <taxon>metagenomes</taxon>
        <taxon>ecological metagenomes</taxon>
    </lineage>
</organism>
<gene>
    <name evidence="2" type="ORF">METZ01_LOCUS226562</name>
</gene>
<reference evidence="2" key="1">
    <citation type="submission" date="2018-05" db="EMBL/GenBank/DDBJ databases">
        <authorList>
            <person name="Lanie J.A."/>
            <person name="Ng W.-L."/>
            <person name="Kazmierczak K.M."/>
            <person name="Andrzejewski T.M."/>
            <person name="Davidsen T.M."/>
            <person name="Wayne K.J."/>
            <person name="Tettelin H."/>
            <person name="Glass J.I."/>
            <person name="Rusch D."/>
            <person name="Podicherti R."/>
            <person name="Tsui H.-C.T."/>
            <person name="Winkler M.E."/>
        </authorList>
    </citation>
    <scope>NUCLEOTIDE SEQUENCE</scope>
</reference>
<accession>A0A382GEU0</accession>
<evidence type="ECO:0000313" key="2">
    <source>
        <dbReference type="EMBL" id="SVB73708.1"/>
    </source>
</evidence>
<sequence>VTGIGRWVAQVKAHHAQSIAAQCDFDPGQDFWRALAHKFRDDPYRLNDPLLVRLREEFVGCDSLLDIGGGAGRLALPLALNREKVTVVDSSESMLNQLREASVESGINNVEAIQSLWERLSFDISVHDGSLCSHVIYGIEDIETFARNINRFTADLVIVLAFMRSPQAHLEVLWELIHGEKRINLPGVPELMEVLWEMGMIPELSILETLGPHIYESKTEALNDLRKRMYVNEGTGKDENLNSLLEFHLTPVEGGLELVGSAGRTMCLVRWKPN</sequence>
<dbReference type="AlphaFoldDB" id="A0A382GEU0"/>
<evidence type="ECO:0000259" key="1">
    <source>
        <dbReference type="Pfam" id="PF13649"/>
    </source>
</evidence>
<dbReference type="Pfam" id="PF13649">
    <property type="entry name" value="Methyltransf_25"/>
    <property type="match status" value="1"/>
</dbReference>
<feature type="domain" description="Methyltransferase" evidence="1">
    <location>
        <begin position="65"/>
        <end position="152"/>
    </location>
</feature>
<dbReference type="Gene3D" id="3.40.50.150">
    <property type="entry name" value="Vaccinia Virus protein VP39"/>
    <property type="match status" value="1"/>
</dbReference>
<dbReference type="SUPFAM" id="SSF53335">
    <property type="entry name" value="S-adenosyl-L-methionine-dependent methyltransferases"/>
    <property type="match status" value="1"/>
</dbReference>
<protein>
    <recommendedName>
        <fullName evidence="1">Methyltransferase domain-containing protein</fullName>
    </recommendedName>
</protein>
<dbReference type="CDD" id="cd02440">
    <property type="entry name" value="AdoMet_MTases"/>
    <property type="match status" value="1"/>
</dbReference>
<dbReference type="InterPro" id="IPR041698">
    <property type="entry name" value="Methyltransf_25"/>
</dbReference>
<name>A0A382GEU0_9ZZZZ</name>
<dbReference type="EMBL" id="UINC01055155">
    <property type="protein sequence ID" value="SVB73708.1"/>
    <property type="molecule type" value="Genomic_DNA"/>
</dbReference>
<feature type="non-terminal residue" evidence="2">
    <location>
        <position position="1"/>
    </location>
</feature>
<dbReference type="InterPro" id="IPR029063">
    <property type="entry name" value="SAM-dependent_MTases_sf"/>
</dbReference>
<proteinExistence type="predicted"/>